<gene>
    <name evidence="2" type="ORF">S03H2_72673</name>
</gene>
<dbReference type="SUPFAM" id="SSF53335">
    <property type="entry name" value="S-adenosyl-L-methionine-dependent methyltransferases"/>
    <property type="match status" value="1"/>
</dbReference>
<dbReference type="Gene3D" id="3.40.50.150">
    <property type="entry name" value="Vaccinia Virus protein VP39"/>
    <property type="match status" value="1"/>
</dbReference>
<organism evidence="2">
    <name type="scientific">marine sediment metagenome</name>
    <dbReference type="NCBI Taxonomy" id="412755"/>
    <lineage>
        <taxon>unclassified sequences</taxon>
        <taxon>metagenomes</taxon>
        <taxon>ecological metagenomes</taxon>
    </lineage>
</organism>
<name>X1KEK6_9ZZZZ</name>
<dbReference type="InterPro" id="IPR022642">
    <property type="entry name" value="CheR_C"/>
</dbReference>
<dbReference type="EMBL" id="BARU01049294">
    <property type="protein sequence ID" value="GAH92065.1"/>
    <property type="molecule type" value="Genomic_DNA"/>
</dbReference>
<comment type="caution">
    <text evidence="2">The sequence shown here is derived from an EMBL/GenBank/DDBJ whole genome shotgun (WGS) entry which is preliminary data.</text>
</comment>
<reference evidence="2" key="1">
    <citation type="journal article" date="2014" name="Front. Microbiol.">
        <title>High frequency of phylogenetically diverse reductive dehalogenase-homologous genes in deep subseafloor sedimentary metagenomes.</title>
        <authorList>
            <person name="Kawai M."/>
            <person name="Futagami T."/>
            <person name="Toyoda A."/>
            <person name="Takaki Y."/>
            <person name="Nishi S."/>
            <person name="Hori S."/>
            <person name="Arai W."/>
            <person name="Tsubouchi T."/>
            <person name="Morono Y."/>
            <person name="Uchiyama I."/>
            <person name="Ito T."/>
            <person name="Fujiyama A."/>
            <person name="Inagaki F."/>
            <person name="Takami H."/>
        </authorList>
    </citation>
    <scope>NUCLEOTIDE SEQUENCE</scope>
    <source>
        <strain evidence="2">Expedition CK06-06</strain>
    </source>
</reference>
<accession>X1KEK6</accession>
<protein>
    <recommendedName>
        <fullName evidence="1">MCP methyltransferase CheR-type SAM-binding domain-containing protein</fullName>
    </recommendedName>
</protein>
<dbReference type="Pfam" id="PF01739">
    <property type="entry name" value="CheR"/>
    <property type="match status" value="1"/>
</dbReference>
<evidence type="ECO:0000259" key="1">
    <source>
        <dbReference type="Pfam" id="PF01739"/>
    </source>
</evidence>
<feature type="non-terminal residue" evidence="2">
    <location>
        <position position="1"/>
    </location>
</feature>
<feature type="domain" description="MCP methyltransferase CheR-type SAM-binding" evidence="1">
    <location>
        <begin position="2"/>
        <end position="47"/>
    </location>
</feature>
<dbReference type="AlphaFoldDB" id="X1KEK6"/>
<evidence type="ECO:0000313" key="2">
    <source>
        <dbReference type="EMBL" id="GAH92065.1"/>
    </source>
</evidence>
<dbReference type="InterPro" id="IPR029063">
    <property type="entry name" value="SAM-dependent_MTases_sf"/>
</dbReference>
<sequence>HFSILATDISSRVLEHGQEGIYEEEKVAPISKNLKKKYLLRSKDKSKNLV</sequence>
<feature type="non-terminal residue" evidence="2">
    <location>
        <position position="50"/>
    </location>
</feature>
<proteinExistence type="predicted"/>